<feature type="domain" description="DUF2207" evidence="2">
    <location>
        <begin position="35"/>
        <end position="224"/>
    </location>
</feature>
<gene>
    <name evidence="4" type="ORF">SAMN06265340_10525</name>
</gene>
<organism evidence="4 5">
    <name type="scientific">Desulfurobacterium atlanticum</name>
    <dbReference type="NCBI Taxonomy" id="240169"/>
    <lineage>
        <taxon>Bacteria</taxon>
        <taxon>Pseudomonadati</taxon>
        <taxon>Aquificota</taxon>
        <taxon>Aquificia</taxon>
        <taxon>Desulfurobacteriales</taxon>
        <taxon>Desulfurobacteriaceae</taxon>
        <taxon>Desulfurobacterium</taxon>
    </lineage>
</organism>
<reference evidence="5" key="1">
    <citation type="submission" date="2017-06" db="EMBL/GenBank/DDBJ databases">
        <authorList>
            <person name="Varghese N."/>
            <person name="Submissions S."/>
        </authorList>
    </citation>
    <scope>NUCLEOTIDE SEQUENCE [LARGE SCALE GENOMIC DNA]</scope>
    <source>
        <strain evidence="5">DSM 15668</strain>
    </source>
</reference>
<evidence type="ECO:0000259" key="2">
    <source>
        <dbReference type="Pfam" id="PF09972"/>
    </source>
</evidence>
<dbReference type="Proteomes" id="UP000198405">
    <property type="component" value="Unassembled WGS sequence"/>
</dbReference>
<feature type="transmembrane region" description="Helical" evidence="1">
    <location>
        <begin position="261"/>
        <end position="280"/>
    </location>
</feature>
<name>A0A238YVK9_9BACT</name>
<keyword evidence="5" id="KW-1185">Reference proteome</keyword>
<evidence type="ECO:0000313" key="5">
    <source>
        <dbReference type="Proteomes" id="UP000198405"/>
    </source>
</evidence>
<proteinExistence type="predicted"/>
<dbReference type="Pfam" id="PF20990">
    <property type="entry name" value="DUF2207_C"/>
    <property type="match status" value="1"/>
</dbReference>
<sequence>MEEKKRFFISVVISFFLIFLNFIDLRLLFSPLTADYTAVLTINKTVSLQETFDFNVRKGGKYSMLFRNWKVPLVFLKEEVEFPFISLQSLKSEGLWYVVDYKHRVYLKISDKTVADYCKNRAFDNEIGIVNTDLKKFSKGNYSLSAFYSIFPPVESDGKYTHINLKLADSHIFYPKVKIFIKDPESFIKKLYVHMVDYTIEETADGYFISGTSPDNSLVEVEMILKNRVAGFYRKVSDVVSLAESSNRNFSLLFLKGMDKLLFLFSLLFPFGMVVYYWYFGREFSTTIPEFVSFIPDKGKKPYLVNLLFSGDATSCDENGFYATLLDLKRRGFIDLAEKDGKVVVKVLSGRTEDPYEKAVLSFLTDFSEKINDSRILDFENLNKKIQDLIDKKDISTLRKIKSRFDAILGWKDGLLIYNYLDLKGYTVFKTVAVFVMAFLLFFVVINLILANPLIDIYKVLVHCGILFFQLLIFLILPPQVLGRWKEDRYREKLLWEGFKNFLSNFVMMKKYAPSDISIWKEWLVYATALGVADKVEKVMEELKVSIPEIREERILRTGFGGLYYGIGRGISSLSANSSGGGGSFGAGGGFGGGGAGGR</sequence>
<feature type="transmembrane region" description="Helical" evidence="1">
    <location>
        <begin position="7"/>
        <end position="29"/>
    </location>
</feature>
<keyword evidence="1" id="KW-0812">Transmembrane</keyword>
<dbReference type="Pfam" id="PF09972">
    <property type="entry name" value="DUF2207"/>
    <property type="match status" value="1"/>
</dbReference>
<dbReference type="RefSeq" id="WP_089322922.1">
    <property type="nucleotide sequence ID" value="NZ_FZOB01000005.1"/>
</dbReference>
<feature type="domain" description="Predicted membrane protein YciQ-like C-terminal" evidence="3">
    <location>
        <begin position="290"/>
        <end position="540"/>
    </location>
</feature>
<dbReference type="InterPro" id="IPR018702">
    <property type="entry name" value="DUF2207"/>
</dbReference>
<keyword evidence="1" id="KW-1133">Transmembrane helix</keyword>
<feature type="transmembrane region" description="Helical" evidence="1">
    <location>
        <begin position="457"/>
        <end position="477"/>
    </location>
</feature>
<feature type="transmembrane region" description="Helical" evidence="1">
    <location>
        <begin position="432"/>
        <end position="451"/>
    </location>
</feature>
<keyword evidence="1" id="KW-0472">Membrane</keyword>
<evidence type="ECO:0000256" key="1">
    <source>
        <dbReference type="SAM" id="Phobius"/>
    </source>
</evidence>
<dbReference type="InterPro" id="IPR048389">
    <property type="entry name" value="YciQ-like_C"/>
</dbReference>
<evidence type="ECO:0000313" key="4">
    <source>
        <dbReference type="EMBL" id="SNR74972.1"/>
    </source>
</evidence>
<protein>
    <submittedName>
        <fullName evidence="4">Uncharacterized membrane protein</fullName>
    </submittedName>
</protein>
<accession>A0A238YVK9</accession>
<dbReference type="EMBL" id="FZOB01000005">
    <property type="protein sequence ID" value="SNR74972.1"/>
    <property type="molecule type" value="Genomic_DNA"/>
</dbReference>
<dbReference type="AlphaFoldDB" id="A0A238YVK9"/>
<dbReference type="OrthoDB" id="5507254at2"/>
<evidence type="ECO:0000259" key="3">
    <source>
        <dbReference type="Pfam" id="PF20990"/>
    </source>
</evidence>